<gene>
    <name evidence="1" type="primary">MTR4_2</name>
    <name evidence="1" type="ORF">H4S07_005780</name>
</gene>
<proteinExistence type="predicted"/>
<keyword evidence="2" id="KW-1185">Reference proteome</keyword>
<keyword evidence="1" id="KW-0067">ATP-binding</keyword>
<dbReference type="EC" id="3.6.4.13" evidence="1"/>
<evidence type="ECO:0000313" key="1">
    <source>
        <dbReference type="EMBL" id="KAJ2798090.1"/>
    </source>
</evidence>
<keyword evidence="1" id="KW-0347">Helicase</keyword>
<comment type="caution">
    <text evidence="1">The sequence shown here is derived from an EMBL/GenBank/DDBJ whole genome shotgun (WGS) entry which is preliminary data.</text>
</comment>
<evidence type="ECO:0000313" key="2">
    <source>
        <dbReference type="Proteomes" id="UP001140096"/>
    </source>
</evidence>
<dbReference type="EMBL" id="JANBUP010003040">
    <property type="protein sequence ID" value="KAJ2798090.1"/>
    <property type="molecule type" value="Genomic_DNA"/>
</dbReference>
<accession>A0ACC1KYX9</accession>
<organism evidence="1 2">
    <name type="scientific">Coemansia furcata</name>
    <dbReference type="NCBI Taxonomy" id="417177"/>
    <lineage>
        <taxon>Eukaryota</taxon>
        <taxon>Fungi</taxon>
        <taxon>Fungi incertae sedis</taxon>
        <taxon>Zoopagomycota</taxon>
        <taxon>Kickxellomycotina</taxon>
        <taxon>Kickxellomycetes</taxon>
        <taxon>Kickxellales</taxon>
        <taxon>Kickxellaceae</taxon>
        <taxon>Coemansia</taxon>
    </lineage>
</organism>
<keyword evidence="1" id="KW-0378">Hydrolase</keyword>
<sequence>MPKDLASTKERSEMRKRIAEVGRRLDGRIPLLDPVNDMGIRDATFQDLVTKTTTLEAKLKEHRLFGSADEGRLFSAYQAKVGVQTQLKDARRRIAEAQSAVQLDELKCRKRVLRRLGYTTAEDVITMKGRVACEITSGDELLLSELMFHGVFNDLTTEQTVALLSCFVFQEKSKDEPPKLQEDLAVPLRVMQESARQIAQISNECKLRVVEEEYVASFRPELMDVVNAWCRGAKFSQICRMTEVFEGSLIRAFRRLEELLRQMCMAAKAIGNVDLENKFADGITKIKRDIIFAASLYL</sequence>
<dbReference type="Proteomes" id="UP001140096">
    <property type="component" value="Unassembled WGS sequence"/>
</dbReference>
<protein>
    <submittedName>
        <fullName evidence="1">ATP-dependent RNA helicase mtr4</fullName>
        <ecNumber evidence="1">3.6.4.13</ecNumber>
    </submittedName>
</protein>
<reference evidence="1" key="1">
    <citation type="submission" date="2022-07" db="EMBL/GenBank/DDBJ databases">
        <title>Phylogenomic reconstructions and comparative analyses of Kickxellomycotina fungi.</title>
        <authorList>
            <person name="Reynolds N.K."/>
            <person name="Stajich J.E."/>
            <person name="Barry K."/>
            <person name="Grigoriev I.V."/>
            <person name="Crous P."/>
            <person name="Smith M.E."/>
        </authorList>
    </citation>
    <scope>NUCLEOTIDE SEQUENCE</scope>
    <source>
        <strain evidence="1">CBS 102833</strain>
    </source>
</reference>
<keyword evidence="1" id="KW-0547">Nucleotide-binding</keyword>
<name>A0ACC1KYX9_9FUNG</name>